<evidence type="ECO:0000313" key="5">
    <source>
        <dbReference type="Proteomes" id="UP000799118"/>
    </source>
</evidence>
<evidence type="ECO:0000256" key="1">
    <source>
        <dbReference type="PROSITE-ProRule" id="PRU00042"/>
    </source>
</evidence>
<proteinExistence type="predicted"/>
<evidence type="ECO:0000259" key="3">
    <source>
        <dbReference type="PROSITE" id="PS50157"/>
    </source>
</evidence>
<protein>
    <recommendedName>
        <fullName evidence="3">C2H2-type domain-containing protein</fullName>
    </recommendedName>
</protein>
<feature type="region of interest" description="Disordered" evidence="2">
    <location>
        <begin position="609"/>
        <end position="632"/>
    </location>
</feature>
<evidence type="ECO:0000256" key="2">
    <source>
        <dbReference type="SAM" id="MobiDB-lite"/>
    </source>
</evidence>
<dbReference type="EMBL" id="ML769486">
    <property type="protein sequence ID" value="KAE9398237.1"/>
    <property type="molecule type" value="Genomic_DNA"/>
</dbReference>
<gene>
    <name evidence="4" type="ORF">BT96DRAFT_1032432</name>
</gene>
<dbReference type="AlphaFoldDB" id="A0A6A4HMH2"/>
<name>A0A6A4HMH2_9AGAR</name>
<dbReference type="Proteomes" id="UP000799118">
    <property type="component" value="Unassembled WGS sequence"/>
</dbReference>
<feature type="compositionally biased region" description="Acidic residues" evidence="2">
    <location>
        <begin position="617"/>
        <end position="632"/>
    </location>
</feature>
<dbReference type="InterPro" id="IPR041078">
    <property type="entry name" value="Plavaka"/>
</dbReference>
<dbReference type="Pfam" id="PF18759">
    <property type="entry name" value="Plavaka"/>
    <property type="match status" value="1"/>
</dbReference>
<dbReference type="PROSITE" id="PS50157">
    <property type="entry name" value="ZINC_FINGER_C2H2_2"/>
    <property type="match status" value="1"/>
</dbReference>
<reference evidence="4" key="1">
    <citation type="journal article" date="2019" name="Environ. Microbiol.">
        <title>Fungal ecological strategies reflected in gene transcription - a case study of two litter decomposers.</title>
        <authorList>
            <person name="Barbi F."/>
            <person name="Kohler A."/>
            <person name="Barry K."/>
            <person name="Baskaran P."/>
            <person name="Daum C."/>
            <person name="Fauchery L."/>
            <person name="Ihrmark K."/>
            <person name="Kuo A."/>
            <person name="LaButti K."/>
            <person name="Lipzen A."/>
            <person name="Morin E."/>
            <person name="Grigoriev I.V."/>
            <person name="Henrissat B."/>
            <person name="Lindahl B."/>
            <person name="Martin F."/>
        </authorList>
    </citation>
    <scope>NUCLEOTIDE SEQUENCE</scope>
    <source>
        <strain evidence="4">JB14</strain>
    </source>
</reference>
<keyword evidence="5" id="KW-1185">Reference proteome</keyword>
<dbReference type="InterPro" id="IPR049233">
    <property type="entry name" value="DUF6830"/>
</dbReference>
<keyword evidence="1" id="KW-0479">Metal-binding</keyword>
<feature type="non-terminal residue" evidence="4">
    <location>
        <position position="917"/>
    </location>
</feature>
<sequence>MKTKKTISCPFCGRQLSTPQGIQSHIQQTRCNQKPGLIPLSTLVPDAPPSSDNFPLFDDDRFQDNIDTPDDFELGSPESAGEGPYIVEYPDAARVMGYGPTALDLFDQDRFSEQREVNLYYPWASRSEWEVAQYLLKSPLSLADIDEFLKLELVKKMGLSFKTARELALDILRNPLVQDSLNFTPLQIFDSAAKTLRVYESWFSGNRAWSMQEQCYPPDKTTISVITGNRVAHPLLISLANVHSSVHPKASNHLFSLLALIPIPRYTNSKREVNGVCENRLYHQSLDIVLEPLKKAASIGFMMADPTSLIACVGGGGKTSPFTTATYKEYGDSYRHPPRTANSTLSTIDSITVATHEIASYWQAAQKARTNGVVDPFWRDWPLAEPYQFLTPEPLHHWHKMFYDHDLKWCIEAAGPGELNFRFSLLQPRTGFRNFPEGISMLKQVTGKTHRDLQRHLITLIAGAVPSQFLVALRALTDFRYAGKPSRFNDSTSARMQLALDEFHACKGEVTDIGARVNPKGEPIENWHIPKLEFMQSVVPSIVASGPVSQWTADVTEHAHITQVKEPARAGNNKDYEAQIVRHLDMLARLRSFDLMTAMKEAKVDFRVTEEHPTDAEPVDFEPEGEGEGEDREEARCTLLSSSAQLIAQLNSGAKFGGAKRRKADLFYRSLSVAQNPDALLPHRTFTDGSGCTAFHLIRDPDYKTLDVDEAARLFRLPDLVGSLKDYMDRFTQGTETFTVGGRRSGGLNSNLPFSHVKIWSKVVLQGKQYFDMDLVTEPYTISALPPDDKWVYGRQDGAIINISSDACWPRSSMHGHSVVAVKMIFTVAQPRKPAKPIPGTHRFFAYCERFDVVAQEPPPPEYAHLPLYSAWDNHSPDYYTGCYVLKRARRSNGEPLGDIIPLVQFRAVADLIPHIR</sequence>
<dbReference type="GO" id="GO:0008270">
    <property type="term" value="F:zinc ion binding"/>
    <property type="evidence" value="ECO:0007669"/>
    <property type="project" value="UniProtKB-KW"/>
</dbReference>
<dbReference type="OrthoDB" id="3232986at2759"/>
<dbReference type="Pfam" id="PF20722">
    <property type="entry name" value="DUF6830"/>
    <property type="match status" value="1"/>
</dbReference>
<keyword evidence="1" id="KW-0862">Zinc</keyword>
<feature type="domain" description="C2H2-type" evidence="3">
    <location>
        <begin position="7"/>
        <end position="35"/>
    </location>
</feature>
<dbReference type="InterPro" id="IPR013087">
    <property type="entry name" value="Znf_C2H2_type"/>
</dbReference>
<evidence type="ECO:0000313" key="4">
    <source>
        <dbReference type="EMBL" id="KAE9398237.1"/>
    </source>
</evidence>
<organism evidence="4 5">
    <name type="scientific">Gymnopus androsaceus JB14</name>
    <dbReference type="NCBI Taxonomy" id="1447944"/>
    <lineage>
        <taxon>Eukaryota</taxon>
        <taxon>Fungi</taxon>
        <taxon>Dikarya</taxon>
        <taxon>Basidiomycota</taxon>
        <taxon>Agaricomycotina</taxon>
        <taxon>Agaricomycetes</taxon>
        <taxon>Agaricomycetidae</taxon>
        <taxon>Agaricales</taxon>
        <taxon>Marasmiineae</taxon>
        <taxon>Omphalotaceae</taxon>
        <taxon>Gymnopus</taxon>
    </lineage>
</organism>
<accession>A0A6A4HMH2</accession>
<keyword evidence="1" id="KW-0863">Zinc-finger</keyword>